<keyword evidence="3" id="KW-1185">Reference proteome</keyword>
<organism evidence="2 3">
    <name type="scientific">Weeksella virosa (strain ATCC 43766 / DSM 16922 / JCM 21250 / CCUG 30538 / CDC 9751 / IAM 14551 / NBRC 16016 / NCTC 11634 / CL345/78)</name>
    <dbReference type="NCBI Taxonomy" id="865938"/>
    <lineage>
        <taxon>Bacteria</taxon>
        <taxon>Pseudomonadati</taxon>
        <taxon>Bacteroidota</taxon>
        <taxon>Flavobacteriia</taxon>
        <taxon>Flavobacteriales</taxon>
        <taxon>Weeksellaceae</taxon>
        <taxon>Weeksella</taxon>
    </lineage>
</organism>
<reference evidence="2 3" key="1">
    <citation type="journal article" date="2011" name="Stand. Genomic Sci.">
        <title>Complete genome sequence of Weeksella virosa type strain (9751).</title>
        <authorList>
            <person name="Lang E."/>
            <person name="Teshima H."/>
            <person name="Lucas S."/>
            <person name="Lapidus A."/>
            <person name="Hammon N."/>
            <person name="Deshpande S."/>
            <person name="Nolan M."/>
            <person name="Cheng J.F."/>
            <person name="Pitluck S."/>
            <person name="Liolios K."/>
            <person name="Pagani I."/>
            <person name="Mikhailova N."/>
            <person name="Ivanova N."/>
            <person name="Mavromatis K."/>
            <person name="Pati A."/>
            <person name="Tapia R."/>
            <person name="Han C."/>
            <person name="Goodwin L."/>
            <person name="Chen A."/>
            <person name="Palaniappan K."/>
            <person name="Land M."/>
            <person name="Hauser L."/>
            <person name="Chang Y.J."/>
            <person name="Jeffries C.D."/>
            <person name="Brambilla E.M."/>
            <person name="Kopitz M."/>
            <person name="Rohde M."/>
            <person name="Goker M."/>
            <person name="Tindall B.J."/>
            <person name="Detter J.C."/>
            <person name="Woyke T."/>
            <person name="Bristow J."/>
            <person name="Eisen J.A."/>
            <person name="Markowitz V."/>
            <person name="Hugenholtz P."/>
            <person name="Klenk H.P."/>
            <person name="Kyrpides N.C."/>
        </authorList>
    </citation>
    <scope>NUCLEOTIDE SEQUENCE [LARGE SCALE GENOMIC DNA]</scope>
    <source>
        <strain evidence="3">ATCC 43766 / DSM 16922 / JCM 21250 / NBRC 16016 / NCTC 11634 / CL345/78</strain>
    </source>
</reference>
<keyword evidence="1" id="KW-0732">Signal</keyword>
<evidence type="ECO:0000256" key="1">
    <source>
        <dbReference type="SAM" id="SignalP"/>
    </source>
</evidence>
<dbReference type="EMBL" id="CP002455">
    <property type="protein sequence ID" value="ADX67496.1"/>
    <property type="molecule type" value="Genomic_DNA"/>
</dbReference>
<dbReference type="AlphaFoldDB" id="F0P0T2"/>
<evidence type="ECO:0000313" key="2">
    <source>
        <dbReference type="EMBL" id="ADX67496.1"/>
    </source>
</evidence>
<dbReference type="HOGENOM" id="CLU_801000_0_0_10"/>
<reference evidence="3" key="2">
    <citation type="journal article" date="2011" name="Stand. Genomic Sci.">
        <title>Complete genome sequence of Weeksella virosa type strain (9751T).</title>
        <authorList>
            <person name="Lang E."/>
            <person name="Teshima H."/>
            <person name="Lucas S."/>
            <person name="Lapidus A."/>
            <person name="Hammon N."/>
            <person name="Deshpande S."/>
            <person name="Nolan M."/>
            <person name="Cheng J."/>
            <person name="Pitluck S."/>
            <person name="Liolios K."/>
            <person name="Pagani I."/>
            <person name="Mikhailova N."/>
            <person name="Ivanova N."/>
            <person name="Mavromatis K."/>
            <person name="Pati A."/>
            <person name="Tapia R."/>
            <person name="Han C."/>
            <person name="Goodwin L."/>
            <person name="Chen A."/>
            <person name="Palaniappan K."/>
            <person name="Land M."/>
            <person name="Hauser L."/>
            <person name="Chang Y."/>
            <person name="Jeffries C."/>
            <person name="Brambilla E."/>
            <person name="Kopitz M."/>
            <person name="Rohde M."/>
            <person name="Goker M."/>
            <person name="Tindall B."/>
            <person name="Detter J."/>
            <person name="Woyke T."/>
            <person name="Bristow J."/>
            <person name="Eisen J."/>
            <person name="Markowitz V."/>
            <person name="Hugenholtz P."/>
            <person name="Klenk H."/>
            <person name="Kyrpides N."/>
        </authorList>
    </citation>
    <scope>NUCLEOTIDE SEQUENCE [LARGE SCALE GENOMIC DNA]</scope>
    <source>
        <strain evidence="3">ATCC 43766 / DSM 16922 / JCM 21250 / NBRC 16016 / NCTC 11634 / CL345/78</strain>
    </source>
</reference>
<protein>
    <recommendedName>
        <fullName evidence="4">Outer membrane protein beta-barrel domain-containing protein</fullName>
    </recommendedName>
</protein>
<sequence length="351" mass="40294">MIKKFIVLSMLCLFGMQINAQRISIDLNNEKVYDEKVSPKVKEEIEVFSTQIKDIVNKEKVKMDEEIAKVNLQLSEKKITETQADEEKKAIAERYAEQINTKITSLGFDLDDVIKKQVNYAIMGKTEPLSEKTISNLKKKYRSVNELNGYMSWGIMSFANNDNEKLNQHLGFSSNLEAGLVYHRQFNRTSPFELLTGLVMSWRTIRFDDNRYLTREADGNVDLIASTESLSKSKLRATYLMVPIGVKYHMTSKLKAIGDDFQYRNINKGLAVGFNLYGGAKISNNNIVKSDLIKQRDKDTNYNLNPFVYGAQVTLALNSVNIFARQDFSSYFKDNTFDDRRMLQFGLNFGF</sequence>
<dbReference type="Proteomes" id="UP000008641">
    <property type="component" value="Chromosome"/>
</dbReference>
<dbReference type="eggNOG" id="COG0086">
    <property type="taxonomic scope" value="Bacteria"/>
</dbReference>
<dbReference type="KEGG" id="wvi:Weevi_0783"/>
<proteinExistence type="predicted"/>
<dbReference type="RefSeq" id="WP_013597887.1">
    <property type="nucleotide sequence ID" value="NC_015144.1"/>
</dbReference>
<feature type="chain" id="PRO_5003256411" description="Outer membrane protein beta-barrel domain-containing protein" evidence="1">
    <location>
        <begin position="21"/>
        <end position="351"/>
    </location>
</feature>
<feature type="signal peptide" evidence="1">
    <location>
        <begin position="1"/>
        <end position="20"/>
    </location>
</feature>
<accession>F0P0T2</accession>
<name>F0P0T2_WEEVC</name>
<evidence type="ECO:0000313" key="3">
    <source>
        <dbReference type="Proteomes" id="UP000008641"/>
    </source>
</evidence>
<evidence type="ECO:0008006" key="4">
    <source>
        <dbReference type="Google" id="ProtNLM"/>
    </source>
</evidence>
<dbReference type="STRING" id="865938.Weevi_0783"/>
<gene>
    <name evidence="2" type="ordered locus">Weevi_0783</name>
</gene>
<dbReference type="OrthoDB" id="1450771at2"/>